<evidence type="ECO:0000313" key="3">
    <source>
        <dbReference type="Proteomes" id="UP000603141"/>
    </source>
</evidence>
<dbReference type="Proteomes" id="UP000603141">
    <property type="component" value="Unassembled WGS sequence"/>
</dbReference>
<organism evidence="2 3">
    <name type="scientific">Luteolibacter pohnpeiensis</name>
    <dbReference type="NCBI Taxonomy" id="454153"/>
    <lineage>
        <taxon>Bacteria</taxon>
        <taxon>Pseudomonadati</taxon>
        <taxon>Verrucomicrobiota</taxon>
        <taxon>Verrucomicrobiia</taxon>
        <taxon>Verrucomicrobiales</taxon>
        <taxon>Verrucomicrobiaceae</taxon>
        <taxon>Luteolibacter</taxon>
    </lineage>
</organism>
<evidence type="ECO:0000259" key="1">
    <source>
        <dbReference type="PROSITE" id="PS51977"/>
    </source>
</evidence>
<sequence>MNEESAFSRFLRLGIERGGFQLEDALSAIFPLIRETIAIHHAGKVAALRGLSGLGISGGLELRLVQAEGIAQTSNLTKLSELLAPAGGGVEVIGKLSREINQDDFRENFSNLEINGAREEITRPVFIPGYVSWEHQIGHHDELTDIHSIGMLFASLIFGLDFNVLADLESFVNARHNLFLLESHLHPVIAAALVEMTELHRGKRSQDLSRLLRTLETYRDQPADTDVNRLPGLENATSGGRRKIIQNHLRDRLFEVSRRNRLLYFKSSQSTLNLTTASVPLVLDYRNIKEDQLLFWHHHLEGEVKSGRSIPLQKWLRLEDAPYLPGQLDKLISDARRSRAEYGFSQLRLVVVFLRWNNLKESPQERIHSPLLLMPVNLVKRKGVKDQYILEPQGTELEINPALRHQLHQLYDVELPDQIDLRETTIADFHESLRGLIQKTEPGVLLDLCDKPRIQLIHEKASKRLDQYRRRMEKKRKAVATRADDLAYSYDRSDFRPLGLQMFQKMVVPSPLPLRELAGAPPRPRTPFLASPDQHEAQHYALIQEAEGNPYSWEFDLCALTLANFNYRKMTLVRDYANLIEHNTSGKAFDQLFSIDPKTVDVSSPVPLKPSDQYLIISADATQVSAIAKARHGESLIIQGPPGTGKSQTITNLIADYVARGKRVLFVCEKRAAIDVVFHRLRQQGLDELCCLIHDSQTDKKEFVMNLKQTYEGWLAGNTVSGSSPKRDAALRTMETELGLLQNYMEQLNSVPGEAGVPLREILLRLIQLRGSQDGSACPALTAEQEERLPHYGEWVKFGDTVERLNAVLLDLGVDPIFARHPLRHLGEDVIHSDSPLDGCMDRLGAVERQLDDLLDALQRTGLPQEDWNSFERISQLLDFSQRLQPIASRDQINLLDPESPRSKEWSKLKIDHTKALKELETAQKKTSKWRVKLSAEETLAALELAKRVHGTFGFLNPGWWRLRKVLKSNYDFSTHAIAPTWEQILTDLAAEHAAIAIVDELSDQSLTKFGEKDPQAFASRLAELTDPSAPSAISEFRSSLLSTQQSTKLVNELAALAAGFQMLRKEVDSLIFDASGMDLEDVSSAIRGICEELDTLPELLPTLCELSAASDKMRRSIREFDLISNQLEAAYARKTLESFYQTDRHIQRFDSRVLQQKMDRLSRVHNEWLHQNVHWILDQVRQRFLEHVQISTQSATALSPELKLFKKSYSAGRREVEHEFGKTMRYKSIRDLAAGDTGQVVRDLKPIWLMSPLSVSDTLPLDTGLFDVVIFDEASQIPVEDAIPAAYRAEQVIVVGDEMQLPPTNFFGSADGDEEDEISIDEDGETVSIMMDADSFLTQSTRSLPSTLLAWHYRSRYEALIGFSNAAFYKGELFTIPDRQISVAQREKLQVDSVDEMTDLVPEILARPISFVHCPNGVYGNRRNSVEAAVVARLVHDLLVCESNLSIGVAAFSEAQQDEIESALNAIAAVDSDFANRLEAEYAREEDDQFCGLFVKNLENIQGDERDIILMSVCYAPESEGRMRMNFGPINQRGGEKRLNVIFSRARHHMVLVSSIRYTQITNDYNDGARALKNFLQYAEGQSNGDVATARLVLDGLNPLKNKTHTKEYTNHFVAAQIAAALEMRGWIADTSVGQGRFRCDIAIRAADEERYQIAILIDRGTLGSAMEQFHTRPGILRAFGWGVVVVMIKDWWHEPEAILQRIERALHKEETPEELELHKEIPLEESFLETGISEPQNTTPDALRRFEFTAGTSHKFWSINQIGCSIRLNYGRIGSSGQARVKEFSNESRAALEVEKLVAEKLAKGYVEVI</sequence>
<accession>A0A934S7V5</accession>
<dbReference type="GO" id="GO:0004386">
    <property type="term" value="F:helicase activity"/>
    <property type="evidence" value="ECO:0007669"/>
    <property type="project" value="InterPro"/>
</dbReference>
<dbReference type="InterPro" id="IPR036930">
    <property type="entry name" value="WGR_dom_sf"/>
</dbReference>
<dbReference type="InterPro" id="IPR047187">
    <property type="entry name" value="SF1_C_Upf1"/>
</dbReference>
<dbReference type="PANTHER" id="PTHR10887">
    <property type="entry name" value="DNA2/NAM7 HELICASE FAMILY"/>
    <property type="match status" value="1"/>
</dbReference>
<dbReference type="InterPro" id="IPR041679">
    <property type="entry name" value="DNA2/NAM7-like_C"/>
</dbReference>
<dbReference type="SUPFAM" id="SSF52540">
    <property type="entry name" value="P-loop containing nucleoside triphosphate hydrolases"/>
    <property type="match status" value="1"/>
</dbReference>
<proteinExistence type="predicted"/>
<dbReference type="InterPro" id="IPR025103">
    <property type="entry name" value="DUF4011"/>
</dbReference>
<dbReference type="CDD" id="cd18808">
    <property type="entry name" value="SF1_C_Upf1"/>
    <property type="match status" value="1"/>
</dbReference>
<dbReference type="Pfam" id="PF13195">
    <property type="entry name" value="DUF4011"/>
    <property type="match status" value="1"/>
</dbReference>
<dbReference type="Pfam" id="PF05406">
    <property type="entry name" value="WGR"/>
    <property type="match status" value="1"/>
</dbReference>
<dbReference type="Pfam" id="PF13087">
    <property type="entry name" value="AAA_12"/>
    <property type="match status" value="1"/>
</dbReference>
<dbReference type="InterPro" id="IPR049468">
    <property type="entry name" value="Restrct_endonuc-II-like_dom"/>
</dbReference>
<dbReference type="InterPro" id="IPR008893">
    <property type="entry name" value="WGR_domain"/>
</dbReference>
<name>A0A934S7V5_9BACT</name>
<dbReference type="InterPro" id="IPR027417">
    <property type="entry name" value="P-loop_NTPase"/>
</dbReference>
<dbReference type="Pfam" id="PF18741">
    <property type="entry name" value="MTES_1575"/>
    <property type="match status" value="1"/>
</dbReference>
<dbReference type="SUPFAM" id="SSF142921">
    <property type="entry name" value="WGR domain-like"/>
    <property type="match status" value="1"/>
</dbReference>
<dbReference type="InterPro" id="IPR049809">
    <property type="entry name" value="YehF/YfeS-like_WGR"/>
</dbReference>
<dbReference type="CDD" id="cd07996">
    <property type="entry name" value="WGR_MMR_like"/>
    <property type="match status" value="1"/>
</dbReference>
<dbReference type="InterPro" id="IPR041677">
    <property type="entry name" value="DNA2/NAM7_AAA_11"/>
</dbReference>
<protein>
    <submittedName>
        <fullName evidence="2">DUF4011 domain-containing protein</fullName>
    </submittedName>
</protein>
<dbReference type="EMBL" id="JAENIJ010000003">
    <property type="protein sequence ID" value="MBK1881307.1"/>
    <property type="molecule type" value="Genomic_DNA"/>
</dbReference>
<gene>
    <name evidence="2" type="ORF">JIN85_02705</name>
</gene>
<feature type="domain" description="WGR" evidence="1">
    <location>
        <begin position="1737"/>
        <end position="1812"/>
    </location>
</feature>
<keyword evidence="3" id="KW-1185">Reference proteome</keyword>
<comment type="caution">
    <text evidence="2">The sequence shown here is derived from an EMBL/GenBank/DDBJ whole genome shotgun (WGS) entry which is preliminary data.</text>
</comment>
<dbReference type="Gene3D" id="2.20.140.10">
    <property type="entry name" value="WGR domain"/>
    <property type="match status" value="1"/>
</dbReference>
<dbReference type="SMART" id="SM00773">
    <property type="entry name" value="WGR"/>
    <property type="match status" value="1"/>
</dbReference>
<reference evidence="2" key="1">
    <citation type="submission" date="2021-01" db="EMBL/GenBank/DDBJ databases">
        <title>Modified the classification status of verrucomicrobia.</title>
        <authorList>
            <person name="Feng X."/>
        </authorList>
    </citation>
    <scope>NUCLEOTIDE SEQUENCE</scope>
    <source>
        <strain evidence="2">KCTC 22041</strain>
    </source>
</reference>
<dbReference type="Gene3D" id="3.40.50.300">
    <property type="entry name" value="P-loop containing nucleotide triphosphate hydrolases"/>
    <property type="match status" value="3"/>
</dbReference>
<evidence type="ECO:0000313" key="2">
    <source>
        <dbReference type="EMBL" id="MBK1881307.1"/>
    </source>
</evidence>
<dbReference type="Pfam" id="PF13086">
    <property type="entry name" value="AAA_11"/>
    <property type="match status" value="2"/>
</dbReference>
<dbReference type="InterPro" id="IPR045055">
    <property type="entry name" value="DNA2/NAM7-like"/>
</dbReference>
<dbReference type="PROSITE" id="PS51977">
    <property type="entry name" value="WGR"/>
    <property type="match status" value="1"/>
</dbReference>